<evidence type="ECO:0000313" key="2">
    <source>
        <dbReference type="EMBL" id="OGK38913.1"/>
    </source>
</evidence>
<dbReference type="AlphaFoldDB" id="A0A1F7I6C3"/>
<dbReference type="Gene3D" id="2.40.30.90">
    <property type="entry name" value="Bacterial fluorinating enzyme like"/>
    <property type="match status" value="1"/>
</dbReference>
<accession>A0A1F7I6C3</accession>
<evidence type="ECO:0000259" key="1">
    <source>
        <dbReference type="Pfam" id="PF20257"/>
    </source>
</evidence>
<reference evidence="2 3" key="1">
    <citation type="journal article" date="2016" name="Nat. Commun.">
        <title>Thousands of microbial genomes shed light on interconnected biogeochemical processes in an aquifer system.</title>
        <authorList>
            <person name="Anantharaman K."/>
            <person name="Brown C.T."/>
            <person name="Hug L.A."/>
            <person name="Sharon I."/>
            <person name="Castelle C.J."/>
            <person name="Probst A.J."/>
            <person name="Thomas B.C."/>
            <person name="Singh A."/>
            <person name="Wilkins M.J."/>
            <person name="Karaoz U."/>
            <person name="Brodie E.L."/>
            <person name="Williams K.H."/>
            <person name="Hubbard S.S."/>
            <person name="Banfield J.F."/>
        </authorList>
    </citation>
    <scope>NUCLEOTIDE SEQUENCE [LARGE SCALE GENOMIC DNA]</scope>
</reference>
<gene>
    <name evidence="2" type="ORF">A3F34_02060</name>
</gene>
<dbReference type="Pfam" id="PF20257">
    <property type="entry name" value="SAM_HAT_C"/>
    <property type="match status" value="1"/>
</dbReference>
<evidence type="ECO:0000313" key="3">
    <source>
        <dbReference type="Proteomes" id="UP000179024"/>
    </source>
</evidence>
<dbReference type="InterPro" id="IPR046470">
    <property type="entry name" value="SAM_HAT_C"/>
</dbReference>
<dbReference type="Proteomes" id="UP000179024">
    <property type="component" value="Unassembled WGS sequence"/>
</dbReference>
<dbReference type="InterPro" id="IPR023227">
    <property type="entry name" value="SAM_OH_AdoTrfase_C_sf"/>
</dbReference>
<sequence>MNITIINDCQDANETGRQIARVSSLFNAPAHLIGVKNFSEIEAAGNLIDALDAIENRKGIVLVNVAPRHDLDNKHSNGTPFGYFYYKNVLVVSTIEGITLSLVKKLALAESIQVIETDKALDTLIATGTLDGGLKEHIVNTQFRSFDFVPRAAYYLSQGNYLPSNTMSIDEIKDAPRSVWWIDSFGNCKTTVLIEDIALSTNGKVKLAIGSLQYYSRLKDVPDGMSGIITGSSGINEKRFLEIVVQGGRASEGYKLNVGDEI</sequence>
<protein>
    <recommendedName>
        <fullName evidence="1">S-adenosyl-l-methionine hydroxide adenosyltransferase C-terminal domain-containing protein</fullName>
    </recommendedName>
</protein>
<proteinExistence type="predicted"/>
<feature type="domain" description="S-adenosyl-l-methionine hydroxide adenosyltransferase C-terminal" evidence="1">
    <location>
        <begin position="178"/>
        <end position="262"/>
    </location>
</feature>
<organism evidence="2 3">
    <name type="scientific">Candidatus Roizmanbacteria bacterium RIFCSPHIGHO2_12_FULL_44_10</name>
    <dbReference type="NCBI Taxonomy" id="1802054"/>
    <lineage>
        <taxon>Bacteria</taxon>
        <taxon>Candidatus Roizmaniibacteriota</taxon>
    </lineage>
</organism>
<name>A0A1F7I6C3_9BACT</name>
<dbReference type="EMBL" id="MGAE01000038">
    <property type="protein sequence ID" value="OGK38913.1"/>
    <property type="molecule type" value="Genomic_DNA"/>
</dbReference>
<comment type="caution">
    <text evidence="2">The sequence shown here is derived from an EMBL/GenBank/DDBJ whole genome shotgun (WGS) entry which is preliminary data.</text>
</comment>